<evidence type="ECO:0000256" key="2">
    <source>
        <dbReference type="ARBA" id="ARBA00022552"/>
    </source>
</evidence>
<evidence type="ECO:0000256" key="6">
    <source>
        <dbReference type="HAMAP-Rule" id="MF_01877"/>
    </source>
</evidence>
<dbReference type="PANTHER" id="PTHR46111">
    <property type="entry name" value="RIBOSOMAL RNA SMALL SUBUNIT METHYLTRANSFERASE I"/>
    <property type="match status" value="1"/>
</dbReference>
<comment type="function">
    <text evidence="6">Catalyzes the 2'-O-methylation of the ribose of cytidine 1402 (C1402) in 16S rRNA.</text>
</comment>
<comment type="caution">
    <text evidence="8">The sequence shown here is derived from an EMBL/GenBank/DDBJ whole genome shotgun (WGS) entry which is preliminary data.</text>
</comment>
<evidence type="ECO:0000313" key="9">
    <source>
        <dbReference type="Proteomes" id="UP000034956"/>
    </source>
</evidence>
<proteinExistence type="inferred from homology"/>
<dbReference type="Pfam" id="PF00590">
    <property type="entry name" value="TP_methylase"/>
    <property type="match status" value="1"/>
</dbReference>
<dbReference type="NCBIfam" id="TIGR00096">
    <property type="entry name" value="16S rRNA (cytidine(1402)-2'-O)-methyltransferase"/>
    <property type="match status" value="1"/>
</dbReference>
<dbReference type="PATRIC" id="fig|1618660.3.peg.607"/>
<dbReference type="CDD" id="cd11648">
    <property type="entry name" value="RsmI"/>
    <property type="match status" value="1"/>
</dbReference>
<keyword evidence="5 6" id="KW-0949">S-adenosyl-L-methionine</keyword>
<name>A0A0G1WLB4_9BACT</name>
<organism evidence="8 9">
    <name type="scientific">Candidatus Jorgensenbacteria bacterium GW2011_GWA1_48_11</name>
    <dbReference type="NCBI Taxonomy" id="1618660"/>
    <lineage>
        <taxon>Bacteria</taxon>
        <taxon>Candidatus Joergenseniibacteriota</taxon>
    </lineage>
</organism>
<sequence length="223" mass="24957">MGILYIVATPIGNLKDITLRALEVLKGADLILAEDTRVSQKLLLHYEIKKPVRRYDEYSQKSIYEEIGERLNRGEKVVLVSDAGTPGIADPGSKLVAYMISRLPKLKIEPIPGPSALTTLVSAAGIPANEFTFLGYPPHKKGREKFFRSLQGIKVRPVILYESPYRIQKTLESLGQVFGHDREVVVGRELTKMHEDIFHGPIAEAQKYFTGEKEKGEFALIIP</sequence>
<feature type="domain" description="Tetrapyrrole methylase" evidence="7">
    <location>
        <begin position="4"/>
        <end position="205"/>
    </location>
</feature>
<dbReference type="Proteomes" id="UP000034956">
    <property type="component" value="Unassembled WGS sequence"/>
</dbReference>
<dbReference type="HAMAP" id="MF_01877">
    <property type="entry name" value="16SrRNA_methyltr_I"/>
    <property type="match status" value="1"/>
</dbReference>
<dbReference type="PANTHER" id="PTHR46111:SF1">
    <property type="entry name" value="RIBOSOMAL RNA SMALL SUBUNIT METHYLTRANSFERASE I"/>
    <property type="match status" value="1"/>
</dbReference>
<evidence type="ECO:0000256" key="3">
    <source>
        <dbReference type="ARBA" id="ARBA00022603"/>
    </source>
</evidence>
<dbReference type="Gene3D" id="3.30.950.10">
    <property type="entry name" value="Methyltransferase, Cobalt-precorrin-4 Transmethylase, Domain 2"/>
    <property type="match status" value="1"/>
</dbReference>
<dbReference type="GO" id="GO:0070677">
    <property type="term" value="F:rRNA (cytosine-2'-O-)-methyltransferase activity"/>
    <property type="evidence" value="ECO:0007669"/>
    <property type="project" value="UniProtKB-UniRule"/>
</dbReference>
<comment type="subcellular location">
    <subcellularLocation>
        <location evidence="6">Cytoplasm</location>
    </subcellularLocation>
</comment>
<dbReference type="InterPro" id="IPR000878">
    <property type="entry name" value="4pyrrol_Mease"/>
</dbReference>
<comment type="catalytic activity">
    <reaction evidence="6">
        <text>cytidine(1402) in 16S rRNA + S-adenosyl-L-methionine = 2'-O-methylcytidine(1402) in 16S rRNA + S-adenosyl-L-homocysteine + H(+)</text>
        <dbReference type="Rhea" id="RHEA:42924"/>
        <dbReference type="Rhea" id="RHEA-COMP:10285"/>
        <dbReference type="Rhea" id="RHEA-COMP:10286"/>
        <dbReference type="ChEBI" id="CHEBI:15378"/>
        <dbReference type="ChEBI" id="CHEBI:57856"/>
        <dbReference type="ChEBI" id="CHEBI:59789"/>
        <dbReference type="ChEBI" id="CHEBI:74495"/>
        <dbReference type="ChEBI" id="CHEBI:82748"/>
        <dbReference type="EC" id="2.1.1.198"/>
    </reaction>
</comment>
<dbReference type="InterPro" id="IPR014777">
    <property type="entry name" value="4pyrrole_Mease_sub1"/>
</dbReference>
<evidence type="ECO:0000313" key="8">
    <source>
        <dbReference type="EMBL" id="KKU91098.1"/>
    </source>
</evidence>
<keyword evidence="4 6" id="KW-0808">Transferase</keyword>
<dbReference type="Gene3D" id="3.40.1010.10">
    <property type="entry name" value="Cobalt-precorrin-4 Transmethylase, Domain 1"/>
    <property type="match status" value="1"/>
</dbReference>
<protein>
    <recommendedName>
        <fullName evidence="6">Ribosomal RNA small subunit methyltransferase I</fullName>
        <ecNumber evidence="6">2.1.1.198</ecNumber>
    </recommendedName>
    <alternativeName>
        <fullName evidence="6">16S rRNA 2'-O-ribose C1402 methyltransferase</fullName>
    </alternativeName>
    <alternativeName>
        <fullName evidence="6">rRNA (cytidine-2'-O-)-methyltransferase RsmI</fullName>
    </alternativeName>
</protein>
<comment type="similarity">
    <text evidence="6">Belongs to the methyltransferase superfamily. RsmI family.</text>
</comment>
<dbReference type="GO" id="GO:0005737">
    <property type="term" value="C:cytoplasm"/>
    <property type="evidence" value="ECO:0007669"/>
    <property type="project" value="UniProtKB-SubCell"/>
</dbReference>
<evidence type="ECO:0000256" key="4">
    <source>
        <dbReference type="ARBA" id="ARBA00022679"/>
    </source>
</evidence>
<accession>A0A0G1WLB4</accession>
<dbReference type="EMBL" id="LCPF01000004">
    <property type="protein sequence ID" value="KKU91098.1"/>
    <property type="molecule type" value="Genomic_DNA"/>
</dbReference>
<evidence type="ECO:0000256" key="1">
    <source>
        <dbReference type="ARBA" id="ARBA00022490"/>
    </source>
</evidence>
<dbReference type="EC" id="2.1.1.198" evidence="6"/>
<keyword evidence="2 6" id="KW-0698">rRNA processing</keyword>
<keyword evidence="3 6" id="KW-0489">Methyltransferase</keyword>
<dbReference type="InterPro" id="IPR014776">
    <property type="entry name" value="4pyrrole_Mease_sub2"/>
</dbReference>
<evidence type="ECO:0000259" key="7">
    <source>
        <dbReference type="Pfam" id="PF00590"/>
    </source>
</evidence>
<gene>
    <name evidence="6" type="primary">rsmI</name>
    <name evidence="8" type="ORF">UY23_C0004G0043</name>
</gene>
<dbReference type="SUPFAM" id="SSF53790">
    <property type="entry name" value="Tetrapyrrole methylase"/>
    <property type="match status" value="1"/>
</dbReference>
<dbReference type="PIRSF" id="PIRSF005917">
    <property type="entry name" value="MTase_YraL"/>
    <property type="match status" value="1"/>
</dbReference>
<dbReference type="InterPro" id="IPR008189">
    <property type="entry name" value="rRNA_ssu_MeTfrase_I"/>
</dbReference>
<evidence type="ECO:0000256" key="5">
    <source>
        <dbReference type="ARBA" id="ARBA00022691"/>
    </source>
</evidence>
<keyword evidence="1 6" id="KW-0963">Cytoplasm</keyword>
<dbReference type="AlphaFoldDB" id="A0A0G1WLB4"/>
<reference evidence="8 9" key="1">
    <citation type="journal article" date="2015" name="Nature">
        <title>rRNA introns, odd ribosomes, and small enigmatic genomes across a large radiation of phyla.</title>
        <authorList>
            <person name="Brown C.T."/>
            <person name="Hug L.A."/>
            <person name="Thomas B.C."/>
            <person name="Sharon I."/>
            <person name="Castelle C.J."/>
            <person name="Singh A."/>
            <person name="Wilkins M.J."/>
            <person name="Williams K.H."/>
            <person name="Banfield J.F."/>
        </authorList>
    </citation>
    <scope>NUCLEOTIDE SEQUENCE [LARGE SCALE GENOMIC DNA]</scope>
</reference>
<dbReference type="InterPro" id="IPR035996">
    <property type="entry name" value="4pyrrol_Methylase_sf"/>
</dbReference>